<sequence>MQNILKCPFLLGIKKAVPKDGYKHRVYLPGGNRHSDVIACEDVHRRCFATTNVSQDEDQSYIDKFLHFSAPVRELRGIKSG</sequence>
<evidence type="ECO:0000313" key="2">
    <source>
        <dbReference type="Proteomes" id="UP000001726"/>
    </source>
</evidence>
<gene>
    <name evidence="1" type="ordered locus">ETA_32660</name>
</gene>
<proteinExistence type="predicted"/>
<evidence type="ECO:0000313" key="1">
    <source>
        <dbReference type="EMBL" id="CAO98312.1"/>
    </source>
</evidence>
<organism evidence="1 2">
    <name type="scientific">Erwinia tasmaniensis (strain DSM 17950 / CFBP 7177 / CIP 109463 / NCPPB 4357 / Et1/99)</name>
    <dbReference type="NCBI Taxonomy" id="465817"/>
    <lineage>
        <taxon>Bacteria</taxon>
        <taxon>Pseudomonadati</taxon>
        <taxon>Pseudomonadota</taxon>
        <taxon>Gammaproteobacteria</taxon>
        <taxon>Enterobacterales</taxon>
        <taxon>Erwiniaceae</taxon>
        <taxon>Erwinia</taxon>
    </lineage>
</organism>
<protein>
    <submittedName>
        <fullName evidence="1">Uncharacterized protein</fullName>
    </submittedName>
</protein>
<dbReference type="KEGG" id="eta:ETA_32660"/>
<accession>B2VJQ5</accession>
<keyword evidence="2" id="KW-1185">Reference proteome</keyword>
<dbReference type="EMBL" id="CU468135">
    <property type="protein sequence ID" value="CAO98312.1"/>
    <property type="molecule type" value="Genomic_DNA"/>
</dbReference>
<name>B2VJQ5_ERWT9</name>
<dbReference type="Proteomes" id="UP000001726">
    <property type="component" value="Chromosome"/>
</dbReference>
<reference evidence="1 2" key="1">
    <citation type="journal article" date="2008" name="Environ. Microbiol.">
        <title>The genome of Erwinia tasmaniensis strain Et1/99, a non-pathogenic bacterium in the genus Erwinia.</title>
        <authorList>
            <person name="Kube M."/>
            <person name="Migdoll A.M."/>
            <person name="Mueller I."/>
            <person name="Kuhl H."/>
            <person name="Beck A."/>
            <person name="Reinhardt R."/>
            <person name="Geider K."/>
        </authorList>
    </citation>
    <scope>NUCLEOTIDE SEQUENCE [LARGE SCALE GENOMIC DNA]</scope>
    <source>
        <strain evidence="2">DSM 17950 / CFBP 7177 / CIP 109463 / NCPPB 4357 / Et1/99</strain>
    </source>
</reference>
<dbReference type="HOGENOM" id="CLU_2568587_0_0_6"/>
<dbReference type="AlphaFoldDB" id="B2VJQ5"/>